<feature type="domain" description="N-acetyltransferase" evidence="1">
    <location>
        <begin position="3"/>
        <end position="144"/>
    </location>
</feature>
<dbReference type="CDD" id="cd04301">
    <property type="entry name" value="NAT_SF"/>
    <property type="match status" value="1"/>
</dbReference>
<organism evidence="2 3">
    <name type="scientific">Desulfitobacterium dehalogenans (strain ATCC 51507 / DSM 9161 / JW/IU-DC1)</name>
    <dbReference type="NCBI Taxonomy" id="756499"/>
    <lineage>
        <taxon>Bacteria</taxon>
        <taxon>Bacillati</taxon>
        <taxon>Bacillota</taxon>
        <taxon>Clostridia</taxon>
        <taxon>Eubacteriales</taxon>
        <taxon>Desulfitobacteriaceae</taxon>
        <taxon>Desulfitobacterium</taxon>
    </lineage>
</organism>
<dbReference type="SUPFAM" id="SSF55729">
    <property type="entry name" value="Acyl-CoA N-acyltransferases (Nat)"/>
    <property type="match status" value="1"/>
</dbReference>
<dbReference type="Pfam" id="PF00583">
    <property type="entry name" value="Acetyltransf_1"/>
    <property type="match status" value="1"/>
</dbReference>
<proteinExistence type="predicted"/>
<sequence>MGFIIERLPRNYKEKALILLGEVFTDEQNIPVELHYINEDLKPIWWYAKIDSEIVGIVASWIEKEEWHWGRFAVNKRMRGLGIGKKLAMFSLNEVFNLGAEKISIEARDVTVGILEKFGGKVVGEPINFYKDSITPIVLKKDDFINSLSTNSNGLETNC</sequence>
<dbReference type="RefSeq" id="WP_014792809.1">
    <property type="nucleotide sequence ID" value="NC_018017.1"/>
</dbReference>
<dbReference type="InterPro" id="IPR016181">
    <property type="entry name" value="Acyl_CoA_acyltransferase"/>
</dbReference>
<evidence type="ECO:0000313" key="3">
    <source>
        <dbReference type="Proteomes" id="UP000006053"/>
    </source>
</evidence>
<dbReference type="EMBL" id="CP003348">
    <property type="protein sequence ID" value="AFL99317.1"/>
    <property type="molecule type" value="Genomic_DNA"/>
</dbReference>
<keyword evidence="3" id="KW-1185">Reference proteome</keyword>
<protein>
    <submittedName>
        <fullName evidence="2">Acetyltransferase</fullName>
    </submittedName>
</protein>
<dbReference type="OrthoDB" id="9796171at2"/>
<dbReference type="eggNOG" id="COG0456">
    <property type="taxonomic scope" value="Bacteria"/>
</dbReference>
<reference evidence="2 3" key="2">
    <citation type="journal article" date="2015" name="J. Bacteriol.">
        <title>Genomic, proteomic, and biochemical analysis of the organohalide respiratory pathway in Desulfitobacterium dehalogenans.</title>
        <authorList>
            <person name="Kruse T."/>
            <person name="van de Pas B.A."/>
            <person name="Atteia A."/>
            <person name="Krab K."/>
            <person name="Hagen W.R."/>
            <person name="Goodwin L."/>
            <person name="Chain P."/>
            <person name="Boeren S."/>
            <person name="Maphosa F."/>
            <person name="Schraa G."/>
            <person name="de Vos W.M."/>
            <person name="van der Oost J."/>
            <person name="Smidt H."/>
            <person name="Stams A.J."/>
        </authorList>
    </citation>
    <scope>NUCLEOTIDE SEQUENCE [LARGE SCALE GENOMIC DNA]</scope>
    <source>
        <strain evidence="3">ATCC 51507 / DSM 9161 / JW/IU-DC1</strain>
    </source>
</reference>
<gene>
    <name evidence="2" type="ordered locus">Desde_0877</name>
</gene>
<keyword evidence="2" id="KW-0808">Transferase</keyword>
<dbReference type="HOGENOM" id="CLU_1657993_0_0_9"/>
<dbReference type="AlphaFoldDB" id="I4A5T3"/>
<name>I4A5T3_DESDJ</name>
<evidence type="ECO:0000259" key="1">
    <source>
        <dbReference type="PROSITE" id="PS51186"/>
    </source>
</evidence>
<dbReference type="InterPro" id="IPR000182">
    <property type="entry name" value="GNAT_dom"/>
</dbReference>
<reference evidence="3" key="1">
    <citation type="submission" date="2012-06" db="EMBL/GenBank/DDBJ databases">
        <title>Complete sequence of Desulfitobacterium dehalogenans ATCC 51507.</title>
        <authorList>
            <person name="Lucas S."/>
            <person name="Han J."/>
            <person name="Lapidus A."/>
            <person name="Cheng J.-F."/>
            <person name="Goodwin L."/>
            <person name="Pitluck S."/>
            <person name="Peters L."/>
            <person name="Ovchinnikova G."/>
            <person name="Teshima H."/>
            <person name="Detter J.C."/>
            <person name="Han C."/>
            <person name="Tapia R."/>
            <person name="Land M."/>
            <person name="Hauser L."/>
            <person name="Kyrpides N."/>
            <person name="Ivanova N."/>
            <person name="Pagani I."/>
            <person name="Kruse T."/>
            <person name="de Vos W.M."/>
            <person name="Smidt H."/>
            <person name="Woyke T."/>
        </authorList>
    </citation>
    <scope>NUCLEOTIDE SEQUENCE [LARGE SCALE GENOMIC DNA]</scope>
    <source>
        <strain evidence="3">ATCC 51507 / DSM 9161 / JW/IU-DC1</strain>
    </source>
</reference>
<dbReference type="PROSITE" id="PS51186">
    <property type="entry name" value="GNAT"/>
    <property type="match status" value="1"/>
</dbReference>
<evidence type="ECO:0000313" key="2">
    <source>
        <dbReference type="EMBL" id="AFL99317.1"/>
    </source>
</evidence>
<dbReference type="KEGG" id="ddh:Desde_0877"/>
<dbReference type="GO" id="GO:0016747">
    <property type="term" value="F:acyltransferase activity, transferring groups other than amino-acyl groups"/>
    <property type="evidence" value="ECO:0007669"/>
    <property type="project" value="InterPro"/>
</dbReference>
<dbReference type="Proteomes" id="UP000006053">
    <property type="component" value="Chromosome"/>
</dbReference>
<dbReference type="Gene3D" id="3.40.630.30">
    <property type="match status" value="1"/>
</dbReference>
<accession>I4A5T3</accession>